<gene>
    <name evidence="2" type="ORF">Tco_0908313</name>
</gene>
<dbReference type="EMBL" id="BQNB010014428">
    <property type="protein sequence ID" value="GJT28038.1"/>
    <property type="molecule type" value="Genomic_DNA"/>
</dbReference>
<comment type="caution">
    <text evidence="2">The sequence shown here is derived from an EMBL/GenBank/DDBJ whole genome shotgun (WGS) entry which is preliminary data.</text>
</comment>
<organism evidence="2 3">
    <name type="scientific">Tanacetum coccineum</name>
    <dbReference type="NCBI Taxonomy" id="301880"/>
    <lineage>
        <taxon>Eukaryota</taxon>
        <taxon>Viridiplantae</taxon>
        <taxon>Streptophyta</taxon>
        <taxon>Embryophyta</taxon>
        <taxon>Tracheophyta</taxon>
        <taxon>Spermatophyta</taxon>
        <taxon>Magnoliopsida</taxon>
        <taxon>eudicotyledons</taxon>
        <taxon>Gunneridae</taxon>
        <taxon>Pentapetalae</taxon>
        <taxon>asterids</taxon>
        <taxon>campanulids</taxon>
        <taxon>Asterales</taxon>
        <taxon>Asteraceae</taxon>
        <taxon>Asteroideae</taxon>
        <taxon>Anthemideae</taxon>
        <taxon>Anthemidinae</taxon>
        <taxon>Tanacetum</taxon>
    </lineage>
</organism>
<name>A0ABQ5CNX5_9ASTR</name>
<reference evidence="2" key="2">
    <citation type="submission" date="2022-01" db="EMBL/GenBank/DDBJ databases">
        <authorList>
            <person name="Yamashiro T."/>
            <person name="Shiraishi A."/>
            <person name="Satake H."/>
            <person name="Nakayama K."/>
        </authorList>
    </citation>
    <scope>NUCLEOTIDE SEQUENCE</scope>
</reference>
<protein>
    <submittedName>
        <fullName evidence="2">Uncharacterized protein</fullName>
    </submittedName>
</protein>
<reference evidence="2" key="1">
    <citation type="journal article" date="2022" name="Int. J. Mol. Sci.">
        <title>Draft Genome of Tanacetum Coccineum: Genomic Comparison of Closely Related Tanacetum-Family Plants.</title>
        <authorList>
            <person name="Yamashiro T."/>
            <person name="Shiraishi A."/>
            <person name="Nakayama K."/>
            <person name="Satake H."/>
        </authorList>
    </citation>
    <scope>NUCLEOTIDE SEQUENCE</scope>
</reference>
<proteinExistence type="predicted"/>
<evidence type="ECO:0000256" key="1">
    <source>
        <dbReference type="SAM" id="MobiDB-lite"/>
    </source>
</evidence>
<keyword evidence="3" id="KW-1185">Reference proteome</keyword>
<dbReference type="Proteomes" id="UP001151760">
    <property type="component" value="Unassembled WGS sequence"/>
</dbReference>
<accession>A0ABQ5CNX5</accession>
<evidence type="ECO:0000313" key="3">
    <source>
        <dbReference type="Proteomes" id="UP001151760"/>
    </source>
</evidence>
<evidence type="ECO:0000313" key="2">
    <source>
        <dbReference type="EMBL" id="GJT28038.1"/>
    </source>
</evidence>
<feature type="region of interest" description="Disordered" evidence="1">
    <location>
        <begin position="41"/>
        <end position="63"/>
    </location>
</feature>
<sequence length="205" mass="22813">MCNLALISHLLFQSERGIEDKSHGLDDEDRRVESDILGLEEEAAPKGQQQAAPIGFGSAPEPERPVRVSAFRQPALTTWTDPEDGMIYIDVPTYPPPAPSVQTPSSPKWPSATILVDKDQFIEVGAQLGLYWSILQDHTQRLDAMPPTLVAEIDRDSFMEARAGIGGLGRACRYPNGRYVMGGRELQEMRGRVTALEQERDRRVQ</sequence>